<keyword evidence="1" id="KW-1134">Transmembrane beta strand</keyword>
<evidence type="ECO:0000313" key="4">
    <source>
        <dbReference type="EMBL" id="WZN41158.1"/>
    </source>
</evidence>
<keyword evidence="1" id="KW-0813">Transport</keyword>
<evidence type="ECO:0000259" key="3">
    <source>
        <dbReference type="Pfam" id="PF07715"/>
    </source>
</evidence>
<dbReference type="RefSeq" id="WP_341836017.1">
    <property type="nucleotide sequence ID" value="NZ_CP149822.1"/>
</dbReference>
<evidence type="ECO:0000313" key="5">
    <source>
        <dbReference type="Proteomes" id="UP001485459"/>
    </source>
</evidence>
<proteinExistence type="inferred from homology"/>
<evidence type="ECO:0000256" key="1">
    <source>
        <dbReference type="PROSITE-ProRule" id="PRU01360"/>
    </source>
</evidence>
<sequence length="687" mass="75717">MLFHQSKSLQLRSCNRTVRRIAGLVPAALSVCLLMGYASQGIARAPYEAAAFDRKITGRVTDGTGGGLPGVTIALKGASTGTVTDVNGEYSLNVPDTGAVLIFRFVGYNTQEVAVGSQARVDVVMTTSAKGLNELVVVGYGTQKKGNLTGAVTSVKAEQLVNMAPANLSNTLAGRAPGVNVTNTSGLAGSTAGISIRGAFAEPLYVIDGVVRDKEAFDALEAAEVDQMSFLKDAATAAVYGSRAGNGVVLVTTKKGSISKPVFSFQTNYTTARPTRELLSDKTTAADELTYQNRVAEFLGNAKPNGQDEFDYFKDKHYNVHDFIWQDPSSHRHSLSVTGGSDKITYYSLLSYRGEKGSYKSLDNSKVNLRSNVTAKVSDAIKVNLNIAANQQNLDRFYWPFTGDDDFDVSDLYRVTFNWPKTYPFYTLADGTPVNYVTEFPVQTPMGSWQAWSVIDQVIGNRYIKSRNRQLNSILGIDVDLGKFVKGLSTKVTGSYLAEDNTRKRFLTYQKNYVFNSKDPGGNRFIPAPPDPNNTNTFTFSSNQPFLDYNISTWWSYQFNWFLNYNRNFGKHGIDALAVYEQSETGGSIAYARGENPITAYDQFIAYPADRQFRNSSAKDSIGARQSIIGRVNYNYDSQYIAEFSFRYDGNTLFPSHSRWGFFPPLPWHGVCLKKTSSRILPTPLMI</sequence>
<dbReference type="Pfam" id="PF07715">
    <property type="entry name" value="Plug"/>
    <property type="match status" value="1"/>
</dbReference>
<keyword evidence="1 2" id="KW-0472">Membrane</keyword>
<accession>A0ABZ2YN10</accession>
<dbReference type="InterPro" id="IPR008969">
    <property type="entry name" value="CarboxyPept-like_regulatory"/>
</dbReference>
<dbReference type="Proteomes" id="UP001485459">
    <property type="component" value="Chromosome"/>
</dbReference>
<dbReference type="InterPro" id="IPR023996">
    <property type="entry name" value="TonB-dep_OMP_SusC/RagA"/>
</dbReference>
<dbReference type="InterPro" id="IPR037066">
    <property type="entry name" value="Plug_dom_sf"/>
</dbReference>
<keyword evidence="5" id="KW-1185">Reference proteome</keyword>
<dbReference type="SUPFAM" id="SSF56935">
    <property type="entry name" value="Porins"/>
    <property type="match status" value="1"/>
</dbReference>
<feature type="transmembrane region" description="Helical" evidence="2">
    <location>
        <begin position="21"/>
        <end position="38"/>
    </location>
</feature>
<dbReference type="InterPro" id="IPR012910">
    <property type="entry name" value="Plug_dom"/>
</dbReference>
<dbReference type="NCBIfam" id="TIGR04057">
    <property type="entry name" value="SusC_RagA_signa"/>
    <property type="match status" value="1"/>
</dbReference>
<dbReference type="Gene3D" id="2.170.130.10">
    <property type="entry name" value="TonB-dependent receptor, plug domain"/>
    <property type="match status" value="1"/>
</dbReference>
<dbReference type="Pfam" id="PF13715">
    <property type="entry name" value="CarbopepD_reg_2"/>
    <property type="match status" value="1"/>
</dbReference>
<dbReference type="Gene3D" id="2.60.40.1120">
    <property type="entry name" value="Carboxypeptidase-like, regulatory domain"/>
    <property type="match status" value="1"/>
</dbReference>
<evidence type="ECO:0000256" key="2">
    <source>
        <dbReference type="SAM" id="Phobius"/>
    </source>
</evidence>
<keyword evidence="1" id="KW-0998">Cell outer membrane</keyword>
<comment type="subcellular location">
    <subcellularLocation>
        <location evidence="1">Cell outer membrane</location>
        <topology evidence="1">Multi-pass membrane protein</topology>
    </subcellularLocation>
</comment>
<dbReference type="InterPro" id="IPR039426">
    <property type="entry name" value="TonB-dep_rcpt-like"/>
</dbReference>
<keyword evidence="2" id="KW-1133">Transmembrane helix</keyword>
<dbReference type="SUPFAM" id="SSF49464">
    <property type="entry name" value="Carboxypeptidase regulatory domain-like"/>
    <property type="match status" value="1"/>
</dbReference>
<name>A0ABZ2YN10_9BACT</name>
<dbReference type="NCBIfam" id="TIGR04056">
    <property type="entry name" value="OMP_RagA_SusC"/>
    <property type="match status" value="1"/>
</dbReference>
<dbReference type="InterPro" id="IPR023997">
    <property type="entry name" value="TonB-dep_OMP_SusC/RagA_CS"/>
</dbReference>
<reference evidence="5" key="1">
    <citation type="submission" date="2024-03" db="EMBL/GenBank/DDBJ databases">
        <title>Chitinophaga horti sp. nov., isolated from garden soil.</title>
        <authorList>
            <person name="Lee D.S."/>
            <person name="Han D.M."/>
            <person name="Baek J.H."/>
            <person name="Choi D.G."/>
            <person name="Jeon J.H."/>
            <person name="Jeon C.O."/>
        </authorList>
    </citation>
    <scope>NUCLEOTIDE SEQUENCE [LARGE SCALE GENOMIC DNA]</scope>
    <source>
        <strain evidence="5">GPA1</strain>
    </source>
</reference>
<protein>
    <submittedName>
        <fullName evidence="4">SusC/RagA family TonB-linked outer membrane protein</fullName>
    </submittedName>
</protein>
<dbReference type="PROSITE" id="PS52016">
    <property type="entry name" value="TONB_DEPENDENT_REC_3"/>
    <property type="match status" value="1"/>
</dbReference>
<comment type="similarity">
    <text evidence="1">Belongs to the TonB-dependent receptor family.</text>
</comment>
<feature type="domain" description="TonB-dependent receptor plug" evidence="3">
    <location>
        <begin position="147"/>
        <end position="248"/>
    </location>
</feature>
<gene>
    <name evidence="4" type="ORF">WJU16_24655</name>
</gene>
<dbReference type="EMBL" id="CP149822">
    <property type="protein sequence ID" value="WZN41158.1"/>
    <property type="molecule type" value="Genomic_DNA"/>
</dbReference>
<keyword evidence="1 2" id="KW-0812">Transmembrane</keyword>
<organism evidence="4 5">
    <name type="scientific">Chitinophaga pollutisoli</name>
    <dbReference type="NCBI Taxonomy" id="3133966"/>
    <lineage>
        <taxon>Bacteria</taxon>
        <taxon>Pseudomonadati</taxon>
        <taxon>Bacteroidota</taxon>
        <taxon>Chitinophagia</taxon>
        <taxon>Chitinophagales</taxon>
        <taxon>Chitinophagaceae</taxon>
        <taxon>Chitinophaga</taxon>
    </lineage>
</organism>